<dbReference type="InterPro" id="IPR011701">
    <property type="entry name" value="MFS"/>
</dbReference>
<reference evidence="11" key="3">
    <citation type="journal article" date="2014" name="Nature">
        <title>Elephant shark genome provides unique insights into gnathostome evolution.</title>
        <authorList>
            <consortium name="International Elephant Shark Genome Sequencing Consortium"/>
            <person name="Venkatesh B."/>
            <person name="Lee A.P."/>
            <person name="Ravi V."/>
            <person name="Maurya A.K."/>
            <person name="Lian M.M."/>
            <person name="Swann J.B."/>
            <person name="Ohta Y."/>
            <person name="Flajnik M.F."/>
            <person name="Sutoh Y."/>
            <person name="Kasahara M."/>
            <person name="Hoon S."/>
            <person name="Gangu V."/>
            <person name="Roy S.W."/>
            <person name="Irimia M."/>
            <person name="Korzh V."/>
            <person name="Kondrychyn I."/>
            <person name="Lim Z.W."/>
            <person name="Tay B.H."/>
            <person name="Tohari S."/>
            <person name="Kong K.W."/>
            <person name="Ho S."/>
            <person name="Lorente-Galdos B."/>
            <person name="Quilez J."/>
            <person name="Marques-Bonet T."/>
            <person name="Raney B.J."/>
            <person name="Ingham P.W."/>
            <person name="Tay A."/>
            <person name="Hillier L.W."/>
            <person name="Minx P."/>
            <person name="Boehm T."/>
            <person name="Wilson R.K."/>
            <person name="Brenner S."/>
            <person name="Warren W.C."/>
        </authorList>
    </citation>
    <scope>NUCLEOTIDE SEQUENCE [LARGE SCALE GENOMIC DNA]</scope>
</reference>
<dbReference type="FunFam" id="1.20.1250.20:FF:000003">
    <property type="entry name" value="Solute carrier family 17 member 3"/>
    <property type="match status" value="1"/>
</dbReference>
<evidence type="ECO:0000256" key="7">
    <source>
        <dbReference type="SAM" id="MobiDB-lite"/>
    </source>
</evidence>
<evidence type="ECO:0000256" key="8">
    <source>
        <dbReference type="SAM" id="Phobius"/>
    </source>
</evidence>
<dbReference type="InterPro" id="IPR050382">
    <property type="entry name" value="MFS_Na/Anion_cotransporter"/>
</dbReference>
<dbReference type="GeneTree" id="ENSGT00940000160370"/>
<dbReference type="GO" id="GO:0006820">
    <property type="term" value="P:monoatomic anion transport"/>
    <property type="evidence" value="ECO:0007669"/>
    <property type="project" value="TreeGrafter"/>
</dbReference>
<feature type="transmembrane region" description="Helical" evidence="8">
    <location>
        <begin position="184"/>
        <end position="204"/>
    </location>
</feature>
<evidence type="ECO:0000259" key="9">
    <source>
        <dbReference type="PROSITE" id="PS50850"/>
    </source>
</evidence>
<feature type="transmembrane region" description="Helical" evidence="8">
    <location>
        <begin position="271"/>
        <end position="293"/>
    </location>
</feature>
<reference evidence="11" key="1">
    <citation type="journal article" date="2006" name="Science">
        <title>Ancient noncoding elements conserved in the human genome.</title>
        <authorList>
            <person name="Venkatesh B."/>
            <person name="Kirkness E.F."/>
            <person name="Loh Y.H."/>
            <person name="Halpern A.L."/>
            <person name="Lee A.P."/>
            <person name="Johnson J."/>
            <person name="Dandona N."/>
            <person name="Viswanathan L.D."/>
            <person name="Tay A."/>
            <person name="Venter J.C."/>
            <person name="Strausberg R.L."/>
            <person name="Brenner S."/>
        </authorList>
    </citation>
    <scope>NUCLEOTIDE SEQUENCE [LARGE SCALE GENOMIC DNA]</scope>
</reference>
<feature type="transmembrane region" description="Helical" evidence="8">
    <location>
        <begin position="343"/>
        <end position="366"/>
    </location>
</feature>
<proteinExistence type="predicted"/>
<protein>
    <recommendedName>
        <fullName evidence="9">Major facilitator superfamily (MFS) profile domain-containing protein</fullName>
    </recommendedName>
</protein>
<feature type="transmembrane region" description="Helical" evidence="8">
    <location>
        <begin position="12"/>
        <end position="34"/>
    </location>
</feature>
<dbReference type="Proteomes" id="UP000314986">
    <property type="component" value="Unassembled WGS sequence"/>
</dbReference>
<dbReference type="Ensembl" id="ENSCMIT00000030983.1">
    <property type="protein sequence ID" value="ENSCMIP00000030515.1"/>
    <property type="gene ID" value="ENSCMIG00000013121.1"/>
</dbReference>
<dbReference type="FunFam" id="1.20.1250.20:FF:000423">
    <property type="entry name" value="Putative inorganic phosphate cotransporter-like Protein"/>
    <property type="match status" value="1"/>
</dbReference>
<dbReference type="InterPro" id="IPR036259">
    <property type="entry name" value="MFS_trans_sf"/>
</dbReference>
<sequence>RSEEEISRASGLCCSVRCTLAIMTLLQITLVYMLRVEVSVAIVEMMNDSTAISEIEDVTGWPALSNSTLKHDIKKVSDLSVYDWSSETQGWILSAFYYGYIVSQIPGGYLAMRFGGKLVLGFAVLLSSVSTLPSVRIIQGKEENLETCLEGVGEGRDGGPCFPAVHHIWSQWAPAHEQSRFINLAHSGSSFGTVISFVLSGLICYHLGWSYSFYIFGSLGIAWCLVWSQLVSDAPETHRTISDAERDYIISSRLKQVNQSIPWESILKSSAVWAIIAGYLSGIFIFYTLIAVLPTYMQNIFQLTIQQNGFLSALQLMPGFLFQNIAAVIADYMKKTGKFSTALIRKGFACTGMITASAFLIAAGYVKHDYKLAVTLLTICITMRFIGASGIMVNDMDIAPDLFGSFDLMIPEYQTLVYSIHSFLNDYHAVASASLPGEFQLLIQLLVDLPTQAADHPEVCSPCSLPHQTPQTCHPHSHLTLLAPHHSDPGPHLQSPLRPCSSLPL</sequence>
<dbReference type="GO" id="GO:0015293">
    <property type="term" value="F:symporter activity"/>
    <property type="evidence" value="ECO:0007669"/>
    <property type="project" value="UniProtKB-KW"/>
</dbReference>
<keyword evidence="6 8" id="KW-0472">Membrane</keyword>
<evidence type="ECO:0000256" key="3">
    <source>
        <dbReference type="ARBA" id="ARBA00022692"/>
    </source>
</evidence>
<keyword evidence="11" id="KW-1185">Reference proteome</keyword>
<dbReference type="InterPro" id="IPR020846">
    <property type="entry name" value="MFS_dom"/>
</dbReference>
<feature type="transmembrane region" description="Helical" evidence="8">
    <location>
        <begin position="211"/>
        <end position="230"/>
    </location>
</feature>
<evidence type="ECO:0000256" key="2">
    <source>
        <dbReference type="ARBA" id="ARBA00022448"/>
    </source>
</evidence>
<organism evidence="10 11">
    <name type="scientific">Callorhinchus milii</name>
    <name type="common">Ghost shark</name>
    <dbReference type="NCBI Taxonomy" id="7868"/>
    <lineage>
        <taxon>Eukaryota</taxon>
        <taxon>Metazoa</taxon>
        <taxon>Chordata</taxon>
        <taxon>Craniata</taxon>
        <taxon>Vertebrata</taxon>
        <taxon>Chondrichthyes</taxon>
        <taxon>Holocephali</taxon>
        <taxon>Chimaeriformes</taxon>
        <taxon>Callorhinchidae</taxon>
        <taxon>Callorhinchus</taxon>
    </lineage>
</organism>
<feature type="domain" description="Major facilitator superfamily (MFS) profile" evidence="9">
    <location>
        <begin position="25"/>
        <end position="505"/>
    </location>
</feature>
<comment type="subcellular location">
    <subcellularLocation>
        <location evidence="1">Membrane</location>
        <topology evidence="1">Multi-pass membrane protein</topology>
    </subcellularLocation>
</comment>
<dbReference type="PANTHER" id="PTHR11662:SF432">
    <property type="entry name" value="SIALIN"/>
    <property type="match status" value="1"/>
</dbReference>
<evidence type="ECO:0000256" key="4">
    <source>
        <dbReference type="ARBA" id="ARBA00022847"/>
    </source>
</evidence>
<dbReference type="STRING" id="7868.ENSCMIP00000030515"/>
<dbReference type="OMA" id="ATIMAEW"/>
<dbReference type="Pfam" id="PF07690">
    <property type="entry name" value="MFS_1"/>
    <property type="match status" value="1"/>
</dbReference>
<dbReference type="GO" id="GO:0016324">
    <property type="term" value="C:apical plasma membrane"/>
    <property type="evidence" value="ECO:0007669"/>
    <property type="project" value="TreeGrafter"/>
</dbReference>
<evidence type="ECO:0000313" key="11">
    <source>
        <dbReference type="Proteomes" id="UP000314986"/>
    </source>
</evidence>
<feature type="transmembrane region" description="Helical" evidence="8">
    <location>
        <begin position="91"/>
        <end position="111"/>
    </location>
</feature>
<dbReference type="SUPFAM" id="SSF103473">
    <property type="entry name" value="MFS general substrate transporter"/>
    <property type="match status" value="1"/>
</dbReference>
<dbReference type="InParanoid" id="A0A4W3JDZ6"/>
<reference evidence="10" key="5">
    <citation type="submission" date="2025-09" db="UniProtKB">
        <authorList>
            <consortium name="Ensembl"/>
        </authorList>
    </citation>
    <scope>IDENTIFICATION</scope>
</reference>
<evidence type="ECO:0000256" key="6">
    <source>
        <dbReference type="ARBA" id="ARBA00023136"/>
    </source>
</evidence>
<dbReference type="AlphaFoldDB" id="A0A4W3JDZ6"/>
<feature type="region of interest" description="Disordered" evidence="7">
    <location>
        <begin position="476"/>
        <end position="505"/>
    </location>
</feature>
<keyword evidence="5 8" id="KW-1133">Transmembrane helix</keyword>
<dbReference type="PROSITE" id="PS50850">
    <property type="entry name" value="MFS"/>
    <property type="match status" value="1"/>
</dbReference>
<dbReference type="PANTHER" id="PTHR11662">
    <property type="entry name" value="SOLUTE CARRIER FAMILY 17"/>
    <property type="match status" value="1"/>
</dbReference>
<feature type="transmembrane region" description="Helical" evidence="8">
    <location>
        <begin position="372"/>
        <end position="393"/>
    </location>
</feature>
<evidence type="ECO:0000256" key="1">
    <source>
        <dbReference type="ARBA" id="ARBA00004141"/>
    </source>
</evidence>
<feature type="transmembrane region" description="Helical" evidence="8">
    <location>
        <begin position="118"/>
        <end position="138"/>
    </location>
</feature>
<keyword evidence="2" id="KW-0813">Transport</keyword>
<accession>A0A4W3JDZ6</accession>
<keyword evidence="4" id="KW-0769">Symport</keyword>
<reference evidence="10" key="4">
    <citation type="submission" date="2025-08" db="UniProtKB">
        <authorList>
            <consortium name="Ensembl"/>
        </authorList>
    </citation>
    <scope>IDENTIFICATION</scope>
</reference>
<evidence type="ECO:0000313" key="10">
    <source>
        <dbReference type="Ensembl" id="ENSCMIP00000030515.1"/>
    </source>
</evidence>
<reference evidence="11" key="2">
    <citation type="journal article" date="2007" name="PLoS Biol.">
        <title>Survey sequencing and comparative analysis of the elephant shark (Callorhinchus milii) genome.</title>
        <authorList>
            <person name="Venkatesh B."/>
            <person name="Kirkness E.F."/>
            <person name="Loh Y.H."/>
            <person name="Halpern A.L."/>
            <person name="Lee A.P."/>
            <person name="Johnson J."/>
            <person name="Dandona N."/>
            <person name="Viswanathan L.D."/>
            <person name="Tay A."/>
            <person name="Venter J.C."/>
            <person name="Strausberg R.L."/>
            <person name="Brenner S."/>
        </authorList>
    </citation>
    <scope>NUCLEOTIDE SEQUENCE [LARGE SCALE GENOMIC DNA]</scope>
</reference>
<keyword evidence="3 8" id="KW-0812">Transmembrane</keyword>
<evidence type="ECO:0000256" key="5">
    <source>
        <dbReference type="ARBA" id="ARBA00022989"/>
    </source>
</evidence>
<dbReference type="Gene3D" id="1.20.1250.20">
    <property type="entry name" value="MFS general substrate transporter like domains"/>
    <property type="match status" value="2"/>
</dbReference>
<name>A0A4W3JDZ6_CALMI</name>